<evidence type="ECO:0000256" key="2">
    <source>
        <dbReference type="ARBA" id="ARBA00022475"/>
    </source>
</evidence>
<feature type="compositionally biased region" description="Low complexity" evidence="6">
    <location>
        <begin position="15"/>
        <end position="25"/>
    </location>
</feature>
<feature type="transmembrane region" description="Helical" evidence="7">
    <location>
        <begin position="213"/>
        <end position="232"/>
    </location>
</feature>
<feature type="transmembrane region" description="Helical" evidence="7">
    <location>
        <begin position="105"/>
        <end position="129"/>
    </location>
</feature>
<name>A0A1H7NIV1_9ACTN</name>
<feature type="transmembrane region" description="Helical" evidence="7">
    <location>
        <begin position="350"/>
        <end position="371"/>
    </location>
</feature>
<feature type="transmembrane region" description="Helical" evidence="7">
    <location>
        <begin position="149"/>
        <end position="169"/>
    </location>
</feature>
<evidence type="ECO:0000256" key="1">
    <source>
        <dbReference type="ARBA" id="ARBA00004651"/>
    </source>
</evidence>
<feature type="transmembrane region" description="Helical" evidence="7">
    <location>
        <begin position="58"/>
        <end position="84"/>
    </location>
</feature>
<evidence type="ECO:0000313" key="9">
    <source>
        <dbReference type="Proteomes" id="UP000198953"/>
    </source>
</evidence>
<feature type="transmembrane region" description="Helical" evidence="7">
    <location>
        <begin position="181"/>
        <end position="201"/>
    </location>
</feature>
<evidence type="ECO:0000256" key="5">
    <source>
        <dbReference type="ARBA" id="ARBA00023136"/>
    </source>
</evidence>
<feature type="transmembrane region" description="Helical" evidence="7">
    <location>
        <begin position="377"/>
        <end position="400"/>
    </location>
</feature>
<dbReference type="PANTHER" id="PTHR42770">
    <property type="entry name" value="AMINO ACID TRANSPORTER-RELATED"/>
    <property type="match status" value="1"/>
</dbReference>
<evidence type="ECO:0000256" key="3">
    <source>
        <dbReference type="ARBA" id="ARBA00022692"/>
    </source>
</evidence>
<gene>
    <name evidence="8" type="ORF">SAMN05660976_02062</name>
</gene>
<dbReference type="Proteomes" id="UP000198953">
    <property type="component" value="Unassembled WGS sequence"/>
</dbReference>
<feature type="transmembrane region" description="Helical" evidence="7">
    <location>
        <begin position="295"/>
        <end position="322"/>
    </location>
</feature>
<feature type="region of interest" description="Disordered" evidence="6">
    <location>
        <begin position="1"/>
        <end position="25"/>
    </location>
</feature>
<keyword evidence="9" id="KW-1185">Reference proteome</keyword>
<keyword evidence="5 7" id="KW-0472">Membrane</keyword>
<proteinExistence type="predicted"/>
<dbReference type="STRING" id="46177.SAMN05660976_02062"/>
<evidence type="ECO:0000256" key="7">
    <source>
        <dbReference type="SAM" id="Phobius"/>
    </source>
</evidence>
<evidence type="ECO:0000313" key="8">
    <source>
        <dbReference type="EMBL" id="SEL23314.1"/>
    </source>
</evidence>
<protein>
    <submittedName>
        <fullName evidence="8">Amino acid/polyamine/organocation transporter, APC superfamily (TC 2.A.3)</fullName>
    </submittedName>
</protein>
<dbReference type="AlphaFoldDB" id="A0A1H7NIV1"/>
<keyword evidence="3 7" id="KW-0812">Transmembrane</keyword>
<dbReference type="OrthoDB" id="3185104at2"/>
<sequence length="476" mass="48343">MGEAPPSDGTLPGGPAATAPRSSRSPAPAGLGFGSAVALVIGNVVGTGIFLLPASLAAIGTVSLVAMVLVTLGAVAMALVFGRLGARMPVSGGPYAYAREAFGEFAGFWISWSFWLTAWIGNAAIAVAWVGYVQYAARHLLGLDWGGTAGSVAVGLAGLSIPAAVNLMGVRNMAAFQTVTAVLKFVPLLLVAVVGLLFFQVRNFPAFNATTGGWVGALSTAGAVTLFIYSGVESVAVAAGKVRDPARTVGRASVAGVLACAALYLLTTVAVMGTVPHERLARSSAPFADALDQMAGGSAGGVVIALCAVVSGLGALNGWTLLVAEMPMAAARHGMFPPAFARTSARGAPYVGVLAGTALTSLMLLVGYASSDSFRTIVLLASFTTVIPYFFSAAAQVLWLATGTRAVAGARLARDLLVALLALLFSFWMAYGSGADAVLGGVLMLLAGVPVYIWLKARRGECGPRDSRLVEGIDTG</sequence>
<keyword evidence="2" id="KW-1003">Cell membrane</keyword>
<dbReference type="PIRSF" id="PIRSF006060">
    <property type="entry name" value="AA_transporter"/>
    <property type="match status" value="1"/>
</dbReference>
<keyword evidence="4 7" id="KW-1133">Transmembrane helix</keyword>
<dbReference type="EMBL" id="FOBF01000004">
    <property type="protein sequence ID" value="SEL23314.1"/>
    <property type="molecule type" value="Genomic_DNA"/>
</dbReference>
<feature type="transmembrane region" description="Helical" evidence="7">
    <location>
        <begin position="437"/>
        <end position="455"/>
    </location>
</feature>
<dbReference type="Gene3D" id="1.20.1740.10">
    <property type="entry name" value="Amino acid/polyamine transporter I"/>
    <property type="match status" value="1"/>
</dbReference>
<feature type="transmembrane region" description="Helical" evidence="7">
    <location>
        <begin position="31"/>
        <end position="52"/>
    </location>
</feature>
<feature type="transmembrane region" description="Helical" evidence="7">
    <location>
        <begin position="412"/>
        <end position="431"/>
    </location>
</feature>
<accession>A0A1H7NIV1</accession>
<dbReference type="Pfam" id="PF13520">
    <property type="entry name" value="AA_permease_2"/>
    <property type="match status" value="1"/>
</dbReference>
<feature type="transmembrane region" description="Helical" evidence="7">
    <location>
        <begin position="253"/>
        <end position="275"/>
    </location>
</feature>
<dbReference type="RefSeq" id="WP_091099882.1">
    <property type="nucleotide sequence ID" value="NZ_FOBF01000004.1"/>
</dbReference>
<organism evidence="8 9">
    <name type="scientific">Nonomuraea pusilla</name>
    <dbReference type="NCBI Taxonomy" id="46177"/>
    <lineage>
        <taxon>Bacteria</taxon>
        <taxon>Bacillati</taxon>
        <taxon>Actinomycetota</taxon>
        <taxon>Actinomycetes</taxon>
        <taxon>Streptosporangiales</taxon>
        <taxon>Streptosporangiaceae</taxon>
        <taxon>Nonomuraea</taxon>
    </lineage>
</organism>
<evidence type="ECO:0000256" key="6">
    <source>
        <dbReference type="SAM" id="MobiDB-lite"/>
    </source>
</evidence>
<reference evidence="8 9" key="1">
    <citation type="submission" date="2016-10" db="EMBL/GenBank/DDBJ databases">
        <authorList>
            <person name="de Groot N.N."/>
        </authorList>
    </citation>
    <scope>NUCLEOTIDE SEQUENCE [LARGE SCALE GENOMIC DNA]</scope>
    <source>
        <strain evidence="8 9">DSM 43357</strain>
    </source>
</reference>
<dbReference type="InterPro" id="IPR050367">
    <property type="entry name" value="APC_superfamily"/>
</dbReference>
<dbReference type="GO" id="GO:0005886">
    <property type="term" value="C:plasma membrane"/>
    <property type="evidence" value="ECO:0007669"/>
    <property type="project" value="UniProtKB-SubCell"/>
</dbReference>
<comment type="subcellular location">
    <subcellularLocation>
        <location evidence="1">Cell membrane</location>
        <topology evidence="1">Multi-pass membrane protein</topology>
    </subcellularLocation>
</comment>
<dbReference type="GO" id="GO:0022857">
    <property type="term" value="F:transmembrane transporter activity"/>
    <property type="evidence" value="ECO:0007669"/>
    <property type="project" value="InterPro"/>
</dbReference>
<dbReference type="InterPro" id="IPR002293">
    <property type="entry name" value="AA/rel_permease1"/>
</dbReference>
<dbReference type="PANTHER" id="PTHR42770:SF18">
    <property type="entry name" value="ARGININE_AGMATINE ANTIPORTER"/>
    <property type="match status" value="1"/>
</dbReference>
<evidence type="ECO:0000256" key="4">
    <source>
        <dbReference type="ARBA" id="ARBA00022989"/>
    </source>
</evidence>